<keyword evidence="1" id="KW-0812">Transmembrane</keyword>
<feature type="transmembrane region" description="Helical" evidence="1">
    <location>
        <begin position="67"/>
        <end position="88"/>
    </location>
</feature>
<evidence type="ECO:0000313" key="3">
    <source>
        <dbReference type="Proteomes" id="UP001219525"/>
    </source>
</evidence>
<sequence>LGLYIVLFVFSIYTLAHRAPPGRLVLLVSASTMFLLGTFATAFAVAYTTFEFLVDNNADALSAAEDIRLAINSVVVDLLLLYRCYIIWGSNKKIIILPAILVPIPFVLLGSNGTEFLAFTQGRFLNVEFDPRVPYIVMMGTTLFLMLLTAGRIWYLRREAYIVGCGRFRKRYDFAIAIILESGAVYCVSLIIWVVSVSVMVNYSESPAAIIFEQVASALFRQTMNMAPTLLLVRVGLTHYRLKTDTMDV</sequence>
<feature type="transmembrane region" description="Helical" evidence="1">
    <location>
        <begin position="133"/>
        <end position="154"/>
    </location>
</feature>
<keyword evidence="3" id="KW-1185">Reference proteome</keyword>
<accession>A0AAD6VK16</accession>
<feature type="transmembrane region" description="Helical" evidence="1">
    <location>
        <begin position="95"/>
        <end position="113"/>
    </location>
</feature>
<keyword evidence="1" id="KW-0472">Membrane</keyword>
<comment type="caution">
    <text evidence="2">The sequence shown here is derived from an EMBL/GenBank/DDBJ whole genome shotgun (WGS) entry which is preliminary data.</text>
</comment>
<evidence type="ECO:0000313" key="2">
    <source>
        <dbReference type="EMBL" id="KAJ7215418.1"/>
    </source>
</evidence>
<dbReference type="EMBL" id="JARJCW010000017">
    <property type="protein sequence ID" value="KAJ7215418.1"/>
    <property type="molecule type" value="Genomic_DNA"/>
</dbReference>
<evidence type="ECO:0000256" key="1">
    <source>
        <dbReference type="SAM" id="Phobius"/>
    </source>
</evidence>
<dbReference type="Proteomes" id="UP001219525">
    <property type="component" value="Unassembled WGS sequence"/>
</dbReference>
<dbReference type="AlphaFoldDB" id="A0AAD6VK16"/>
<organism evidence="2 3">
    <name type="scientific">Mycena pura</name>
    <dbReference type="NCBI Taxonomy" id="153505"/>
    <lineage>
        <taxon>Eukaryota</taxon>
        <taxon>Fungi</taxon>
        <taxon>Dikarya</taxon>
        <taxon>Basidiomycota</taxon>
        <taxon>Agaricomycotina</taxon>
        <taxon>Agaricomycetes</taxon>
        <taxon>Agaricomycetidae</taxon>
        <taxon>Agaricales</taxon>
        <taxon>Marasmiineae</taxon>
        <taxon>Mycenaceae</taxon>
        <taxon>Mycena</taxon>
    </lineage>
</organism>
<reference evidence="2" key="1">
    <citation type="submission" date="2023-03" db="EMBL/GenBank/DDBJ databases">
        <title>Massive genome expansion in bonnet fungi (Mycena s.s.) driven by repeated elements and novel gene families across ecological guilds.</title>
        <authorList>
            <consortium name="Lawrence Berkeley National Laboratory"/>
            <person name="Harder C.B."/>
            <person name="Miyauchi S."/>
            <person name="Viragh M."/>
            <person name="Kuo A."/>
            <person name="Thoen E."/>
            <person name="Andreopoulos B."/>
            <person name="Lu D."/>
            <person name="Skrede I."/>
            <person name="Drula E."/>
            <person name="Henrissat B."/>
            <person name="Morin E."/>
            <person name="Kohler A."/>
            <person name="Barry K."/>
            <person name="LaButti K."/>
            <person name="Morin E."/>
            <person name="Salamov A."/>
            <person name="Lipzen A."/>
            <person name="Mereny Z."/>
            <person name="Hegedus B."/>
            <person name="Baldrian P."/>
            <person name="Stursova M."/>
            <person name="Weitz H."/>
            <person name="Taylor A."/>
            <person name="Grigoriev I.V."/>
            <person name="Nagy L.G."/>
            <person name="Martin F."/>
            <person name="Kauserud H."/>
        </authorList>
    </citation>
    <scope>NUCLEOTIDE SEQUENCE</scope>
    <source>
        <strain evidence="2">9144</strain>
    </source>
</reference>
<protein>
    <submittedName>
        <fullName evidence="2">Uncharacterized protein</fullName>
    </submittedName>
</protein>
<proteinExistence type="predicted"/>
<feature type="non-terminal residue" evidence="2">
    <location>
        <position position="249"/>
    </location>
</feature>
<gene>
    <name evidence="2" type="ORF">GGX14DRAFT_442915</name>
</gene>
<feature type="transmembrane region" description="Helical" evidence="1">
    <location>
        <begin position="24"/>
        <end position="47"/>
    </location>
</feature>
<feature type="transmembrane region" description="Helical" evidence="1">
    <location>
        <begin position="174"/>
        <end position="195"/>
    </location>
</feature>
<name>A0AAD6VK16_9AGAR</name>
<keyword evidence="1" id="KW-1133">Transmembrane helix</keyword>